<gene>
    <name evidence="13" type="primary">tagG_1</name>
    <name evidence="13" type="ORF">PS718_02764</name>
</gene>
<evidence type="ECO:0000256" key="1">
    <source>
        <dbReference type="ARBA" id="ARBA00004651"/>
    </source>
</evidence>
<feature type="transmembrane region" description="Helical" evidence="11">
    <location>
        <begin position="188"/>
        <end position="209"/>
    </location>
</feature>
<keyword evidence="10 11" id="KW-0472">Membrane</keyword>
<dbReference type="Proteomes" id="UP000325375">
    <property type="component" value="Unassembled WGS sequence"/>
</dbReference>
<keyword evidence="3 11" id="KW-0813">Transport</keyword>
<dbReference type="PIRSF" id="PIRSF006648">
    <property type="entry name" value="DrrB"/>
    <property type="match status" value="1"/>
</dbReference>
<protein>
    <recommendedName>
        <fullName evidence="11">Transport permease protein</fullName>
    </recommendedName>
</protein>
<keyword evidence="9" id="KW-0625">Polysaccharide transport</keyword>
<dbReference type="PROSITE" id="PS51012">
    <property type="entry name" value="ABC_TM2"/>
    <property type="match status" value="1"/>
</dbReference>
<feature type="transmembrane region" description="Helical" evidence="11">
    <location>
        <begin position="244"/>
        <end position="263"/>
    </location>
</feature>
<keyword evidence="7" id="KW-0972">Capsule biogenesis/degradation</keyword>
<evidence type="ECO:0000256" key="10">
    <source>
        <dbReference type="ARBA" id="ARBA00023136"/>
    </source>
</evidence>
<feature type="domain" description="ABC transmembrane type-2" evidence="12">
    <location>
        <begin position="39"/>
        <end position="265"/>
    </location>
</feature>
<feature type="transmembrane region" description="Helical" evidence="11">
    <location>
        <begin position="119"/>
        <end position="142"/>
    </location>
</feature>
<evidence type="ECO:0000256" key="9">
    <source>
        <dbReference type="ARBA" id="ARBA00023047"/>
    </source>
</evidence>
<evidence type="ECO:0000256" key="11">
    <source>
        <dbReference type="RuleBase" id="RU361157"/>
    </source>
</evidence>
<dbReference type="InterPro" id="IPR047817">
    <property type="entry name" value="ABC2_TM_bact-type"/>
</dbReference>
<feature type="transmembrane region" description="Helical" evidence="11">
    <location>
        <begin position="154"/>
        <end position="176"/>
    </location>
</feature>
<dbReference type="RefSeq" id="WP_150603320.1">
    <property type="nucleotide sequence ID" value="NZ_CABVHX010000010.1"/>
</dbReference>
<keyword evidence="5" id="KW-0762">Sugar transport</keyword>
<dbReference type="InterPro" id="IPR013525">
    <property type="entry name" value="ABC2_TM"/>
</dbReference>
<evidence type="ECO:0000256" key="8">
    <source>
        <dbReference type="ARBA" id="ARBA00022989"/>
    </source>
</evidence>
<accession>A0A5E7CDN9</accession>
<dbReference type="Pfam" id="PF01061">
    <property type="entry name" value="ABC2_membrane"/>
    <property type="match status" value="1"/>
</dbReference>
<reference evidence="13 14" key="1">
    <citation type="submission" date="2019-09" db="EMBL/GenBank/DDBJ databases">
        <authorList>
            <person name="Chandra G."/>
            <person name="Truman W A."/>
        </authorList>
    </citation>
    <scope>NUCLEOTIDE SEQUENCE [LARGE SCALE GENOMIC DNA]</scope>
    <source>
        <strain evidence="13">PS718</strain>
    </source>
</reference>
<comment type="similarity">
    <text evidence="2 11">Belongs to the ABC-2 integral membrane protein family.</text>
</comment>
<evidence type="ECO:0000256" key="7">
    <source>
        <dbReference type="ARBA" id="ARBA00022903"/>
    </source>
</evidence>
<evidence type="ECO:0000256" key="6">
    <source>
        <dbReference type="ARBA" id="ARBA00022692"/>
    </source>
</evidence>
<feature type="transmembrane region" description="Helical" evidence="11">
    <location>
        <begin position="78"/>
        <end position="99"/>
    </location>
</feature>
<dbReference type="GO" id="GO:0015920">
    <property type="term" value="P:lipopolysaccharide transport"/>
    <property type="evidence" value="ECO:0007669"/>
    <property type="project" value="TreeGrafter"/>
</dbReference>
<evidence type="ECO:0000256" key="2">
    <source>
        <dbReference type="ARBA" id="ARBA00007783"/>
    </source>
</evidence>
<proteinExistence type="inferred from homology"/>
<evidence type="ECO:0000313" key="13">
    <source>
        <dbReference type="EMBL" id="VVO02301.1"/>
    </source>
</evidence>
<evidence type="ECO:0000256" key="4">
    <source>
        <dbReference type="ARBA" id="ARBA00022475"/>
    </source>
</evidence>
<name>A0A5E7CDN9_PSEFL</name>
<keyword evidence="8 11" id="KW-1133">Transmembrane helix</keyword>
<dbReference type="InterPro" id="IPR000412">
    <property type="entry name" value="ABC_2_transport"/>
</dbReference>
<dbReference type="GO" id="GO:0015774">
    <property type="term" value="P:polysaccharide transport"/>
    <property type="evidence" value="ECO:0007669"/>
    <property type="project" value="UniProtKB-KW"/>
</dbReference>
<dbReference type="EMBL" id="CABVHX010000010">
    <property type="protein sequence ID" value="VVO02301.1"/>
    <property type="molecule type" value="Genomic_DNA"/>
</dbReference>
<dbReference type="GO" id="GO:0140359">
    <property type="term" value="F:ABC-type transporter activity"/>
    <property type="evidence" value="ECO:0007669"/>
    <property type="project" value="InterPro"/>
</dbReference>
<sequence length="273" mass="30990">MQNYSAKPKEMIGSFWRNKRLIMQLSKREVLGRYRGSTLGLSWSFFNPILMLVIYTFVFSVVFKARWGVSPDESKTDFAVILFVGLLIHGLFAECINRAPTLITSNVSYVKKVVFPLEVLSWVTFMSALFHAAISLGVLLLAQIIINHGIPWTALLFPLVILPLFLATMGMSWLFASLGVYLRDISQITVMFTTVMLFMSAVFFPITALPEKYQFWIMINPLAYIIEQSRNVLIFGQVPELKTWCIMLVVGAATAWGGFAWFQKTRKGFADVL</sequence>
<dbReference type="AlphaFoldDB" id="A0A5E7CDN9"/>
<evidence type="ECO:0000256" key="3">
    <source>
        <dbReference type="ARBA" id="ARBA00022448"/>
    </source>
</evidence>
<dbReference type="PRINTS" id="PR00164">
    <property type="entry name" value="ABC2TRNSPORT"/>
</dbReference>
<evidence type="ECO:0000313" key="14">
    <source>
        <dbReference type="Proteomes" id="UP000325375"/>
    </source>
</evidence>
<dbReference type="PANTHER" id="PTHR30413">
    <property type="entry name" value="INNER MEMBRANE TRANSPORT PERMEASE"/>
    <property type="match status" value="1"/>
</dbReference>
<evidence type="ECO:0000259" key="12">
    <source>
        <dbReference type="PROSITE" id="PS51012"/>
    </source>
</evidence>
<dbReference type="GO" id="GO:0043190">
    <property type="term" value="C:ATP-binding cassette (ABC) transporter complex"/>
    <property type="evidence" value="ECO:0007669"/>
    <property type="project" value="InterPro"/>
</dbReference>
<feature type="transmembrane region" description="Helical" evidence="11">
    <location>
        <begin position="45"/>
        <end position="66"/>
    </location>
</feature>
<keyword evidence="6 11" id="KW-0812">Transmembrane</keyword>
<evidence type="ECO:0000256" key="5">
    <source>
        <dbReference type="ARBA" id="ARBA00022597"/>
    </source>
</evidence>
<comment type="subcellular location">
    <subcellularLocation>
        <location evidence="11">Cell inner membrane</location>
        <topology evidence="11">Multi-pass membrane protein</topology>
    </subcellularLocation>
    <subcellularLocation>
        <location evidence="1">Cell membrane</location>
        <topology evidence="1">Multi-pass membrane protein</topology>
    </subcellularLocation>
</comment>
<dbReference type="PANTHER" id="PTHR30413:SF10">
    <property type="entry name" value="CAPSULE POLYSACCHARIDE EXPORT INNER-MEMBRANE PROTEIN CTRC"/>
    <property type="match status" value="1"/>
</dbReference>
<organism evidence="13 14">
    <name type="scientific">Pseudomonas fluorescens</name>
    <dbReference type="NCBI Taxonomy" id="294"/>
    <lineage>
        <taxon>Bacteria</taxon>
        <taxon>Pseudomonadati</taxon>
        <taxon>Pseudomonadota</taxon>
        <taxon>Gammaproteobacteria</taxon>
        <taxon>Pseudomonadales</taxon>
        <taxon>Pseudomonadaceae</taxon>
        <taxon>Pseudomonas</taxon>
    </lineage>
</organism>
<keyword evidence="4 11" id="KW-1003">Cell membrane</keyword>